<dbReference type="NCBIfam" id="TIGR00741">
    <property type="entry name" value="yfiA"/>
    <property type="match status" value="1"/>
</dbReference>
<accession>A0A933IAS8</accession>
<dbReference type="PANTHER" id="PTHR33231:SF1">
    <property type="entry name" value="30S RIBOSOMAL PROTEIN"/>
    <property type="match status" value="1"/>
</dbReference>
<dbReference type="EMBL" id="JACQXR010000084">
    <property type="protein sequence ID" value="MBI4726839.1"/>
    <property type="molecule type" value="Genomic_DNA"/>
</dbReference>
<organism evidence="2 3">
    <name type="scientific">candidate division TA06 bacterium</name>
    <dbReference type="NCBI Taxonomy" id="2250710"/>
    <lineage>
        <taxon>Bacteria</taxon>
        <taxon>Bacteria division TA06</taxon>
    </lineage>
</organism>
<dbReference type="Proteomes" id="UP000736328">
    <property type="component" value="Unassembled WGS sequence"/>
</dbReference>
<gene>
    <name evidence="2" type="primary">raiA</name>
    <name evidence="2" type="ORF">HY768_06400</name>
</gene>
<dbReference type="GO" id="GO:0045900">
    <property type="term" value="P:negative regulation of translational elongation"/>
    <property type="evidence" value="ECO:0007669"/>
    <property type="project" value="TreeGrafter"/>
</dbReference>
<dbReference type="GO" id="GO:0043024">
    <property type="term" value="F:ribosomal small subunit binding"/>
    <property type="evidence" value="ECO:0007669"/>
    <property type="project" value="TreeGrafter"/>
</dbReference>
<protein>
    <submittedName>
        <fullName evidence="2">Ribosome-associated translation inhibitor RaiA</fullName>
    </submittedName>
</protein>
<proteinExistence type="predicted"/>
<evidence type="ECO:0000256" key="1">
    <source>
        <dbReference type="ARBA" id="ARBA00022845"/>
    </source>
</evidence>
<dbReference type="InterPro" id="IPR036567">
    <property type="entry name" value="RHF-like"/>
</dbReference>
<dbReference type="InterPro" id="IPR003489">
    <property type="entry name" value="RHF/RaiA"/>
</dbReference>
<comment type="caution">
    <text evidence="2">The sequence shown here is derived from an EMBL/GenBank/DDBJ whole genome shotgun (WGS) entry which is preliminary data.</text>
</comment>
<reference evidence="2" key="1">
    <citation type="submission" date="2020-07" db="EMBL/GenBank/DDBJ databases">
        <title>Huge and variable diversity of episymbiotic CPR bacteria and DPANN archaea in groundwater ecosystems.</title>
        <authorList>
            <person name="He C.Y."/>
            <person name="Keren R."/>
            <person name="Whittaker M."/>
            <person name="Farag I.F."/>
            <person name="Doudna J."/>
            <person name="Cate J.H.D."/>
            <person name="Banfield J.F."/>
        </authorList>
    </citation>
    <scope>NUCLEOTIDE SEQUENCE</scope>
    <source>
        <strain evidence="2">NC_groundwater_1520_Pr4_B-0.1um_53_5</strain>
    </source>
</reference>
<dbReference type="Gene3D" id="3.30.160.100">
    <property type="entry name" value="Ribosome hibernation promotion factor-like"/>
    <property type="match status" value="1"/>
</dbReference>
<evidence type="ECO:0000313" key="3">
    <source>
        <dbReference type="Proteomes" id="UP000736328"/>
    </source>
</evidence>
<dbReference type="PANTHER" id="PTHR33231">
    <property type="entry name" value="30S RIBOSOMAL PROTEIN"/>
    <property type="match status" value="1"/>
</dbReference>
<dbReference type="InterPro" id="IPR050574">
    <property type="entry name" value="HPF/YfiA_ribosome-assoc"/>
</dbReference>
<dbReference type="GO" id="GO:0022627">
    <property type="term" value="C:cytosolic small ribosomal subunit"/>
    <property type="evidence" value="ECO:0007669"/>
    <property type="project" value="TreeGrafter"/>
</dbReference>
<dbReference type="AlphaFoldDB" id="A0A933IAS8"/>
<dbReference type="SUPFAM" id="SSF69754">
    <property type="entry name" value="Ribosome binding protein Y (YfiA homologue)"/>
    <property type="match status" value="1"/>
</dbReference>
<keyword evidence="1" id="KW-0810">Translation regulation</keyword>
<sequence length="104" mass="12022">MRINITARHFEGLTEGLKKDVQSRLEHLEHFFPRILEARAILTEEKKRMTAEVTIHLPAGKRLAAKEQGMDMRQALDLAVKKIETQVKKVKERKEHKGRGLKGQ</sequence>
<dbReference type="Pfam" id="PF02482">
    <property type="entry name" value="Ribosomal_S30AE"/>
    <property type="match status" value="1"/>
</dbReference>
<name>A0A933IAS8_UNCT6</name>
<evidence type="ECO:0000313" key="2">
    <source>
        <dbReference type="EMBL" id="MBI4726839.1"/>
    </source>
</evidence>